<dbReference type="PROSITE" id="PS50977">
    <property type="entry name" value="HTH_TETR_2"/>
    <property type="match status" value="1"/>
</dbReference>
<dbReference type="Gene3D" id="1.10.357.10">
    <property type="entry name" value="Tetracycline Repressor, domain 2"/>
    <property type="match status" value="1"/>
</dbReference>
<sequence>MKSQKAYDLIKEKSKELFFSYGLRSISMDDLTNLSGIPKRIIYRHFEDKNALVRAVVKDLIESHERFFNTCKASAKDAIDEVIKQNSEPFEIWTPIRPRFFFDLENFFPGPWNDLEHYKLKMLEGIVRNLKWGREEGLYSAHLNEVFIAEVRLHQLVNCLQPQLVETKKWSIHKFVVEFTRLYLHSIATEKGEKLLNSYLESNGLHHR</sequence>
<dbReference type="GO" id="GO:0003677">
    <property type="term" value="F:DNA binding"/>
    <property type="evidence" value="ECO:0007669"/>
    <property type="project" value="UniProtKB-UniRule"/>
</dbReference>
<feature type="domain" description="HTH tetR-type" evidence="3">
    <location>
        <begin position="4"/>
        <end position="64"/>
    </location>
</feature>
<dbReference type="InterPro" id="IPR009057">
    <property type="entry name" value="Homeodomain-like_sf"/>
</dbReference>
<dbReference type="EMBL" id="LVYD01000066">
    <property type="protein sequence ID" value="OQP60120.1"/>
    <property type="molecule type" value="Genomic_DNA"/>
</dbReference>
<evidence type="ECO:0000313" key="5">
    <source>
        <dbReference type="Proteomes" id="UP000192796"/>
    </source>
</evidence>
<organism evidence="4 5">
    <name type="scientific">Niastella vici</name>
    <dbReference type="NCBI Taxonomy" id="1703345"/>
    <lineage>
        <taxon>Bacteria</taxon>
        <taxon>Pseudomonadati</taxon>
        <taxon>Bacteroidota</taxon>
        <taxon>Chitinophagia</taxon>
        <taxon>Chitinophagales</taxon>
        <taxon>Chitinophagaceae</taxon>
        <taxon>Niastella</taxon>
    </lineage>
</organism>
<name>A0A1V9FP51_9BACT</name>
<comment type="caution">
    <text evidence="4">The sequence shown here is derived from an EMBL/GenBank/DDBJ whole genome shotgun (WGS) entry which is preliminary data.</text>
</comment>
<dbReference type="AlphaFoldDB" id="A0A1V9FP51"/>
<dbReference type="OrthoDB" id="881297at2"/>
<feature type="DNA-binding region" description="H-T-H motif" evidence="2">
    <location>
        <begin position="27"/>
        <end position="46"/>
    </location>
</feature>
<gene>
    <name evidence="4" type="ORF">A3860_34905</name>
</gene>
<evidence type="ECO:0000313" key="4">
    <source>
        <dbReference type="EMBL" id="OQP60120.1"/>
    </source>
</evidence>
<dbReference type="InterPro" id="IPR001647">
    <property type="entry name" value="HTH_TetR"/>
</dbReference>
<protein>
    <recommendedName>
        <fullName evidence="3">HTH tetR-type domain-containing protein</fullName>
    </recommendedName>
</protein>
<dbReference type="Proteomes" id="UP000192796">
    <property type="component" value="Unassembled WGS sequence"/>
</dbReference>
<dbReference type="SUPFAM" id="SSF46689">
    <property type="entry name" value="Homeodomain-like"/>
    <property type="match status" value="1"/>
</dbReference>
<evidence type="ECO:0000256" key="1">
    <source>
        <dbReference type="ARBA" id="ARBA00023125"/>
    </source>
</evidence>
<keyword evidence="5" id="KW-1185">Reference proteome</keyword>
<keyword evidence="1 2" id="KW-0238">DNA-binding</keyword>
<proteinExistence type="predicted"/>
<dbReference type="STRING" id="1703345.A3860_34905"/>
<accession>A0A1V9FP51</accession>
<reference evidence="4 5" key="1">
    <citation type="submission" date="2016-03" db="EMBL/GenBank/DDBJ databases">
        <title>Niastella vici sp. nov., isolated from farmland soil.</title>
        <authorList>
            <person name="Chen L."/>
            <person name="Wang D."/>
            <person name="Yang S."/>
            <person name="Wang G."/>
        </authorList>
    </citation>
    <scope>NUCLEOTIDE SEQUENCE [LARGE SCALE GENOMIC DNA]</scope>
    <source>
        <strain evidence="4 5">DJ57</strain>
    </source>
</reference>
<dbReference type="RefSeq" id="WP_081153654.1">
    <property type="nucleotide sequence ID" value="NZ_LVYD01000066.1"/>
</dbReference>
<evidence type="ECO:0000256" key="2">
    <source>
        <dbReference type="PROSITE-ProRule" id="PRU00335"/>
    </source>
</evidence>
<evidence type="ECO:0000259" key="3">
    <source>
        <dbReference type="PROSITE" id="PS50977"/>
    </source>
</evidence>
<dbReference type="Pfam" id="PF00440">
    <property type="entry name" value="TetR_N"/>
    <property type="match status" value="1"/>
</dbReference>